<reference evidence="2 3" key="4">
    <citation type="journal article" date="2020" name="Sci. Rep.">
        <title>beta-carboline chemical signals induce reveromycin production through a LuxR family regulator in Streptomyces sp. SN-593.</title>
        <authorList>
            <person name="Panthee S."/>
            <person name="Kito N."/>
            <person name="Hayashi T."/>
            <person name="Shimizu T."/>
            <person name="Ishikawa J."/>
            <person name="Hamamoto H."/>
            <person name="Osada H."/>
            <person name="Takahashi S."/>
        </authorList>
    </citation>
    <scope>NUCLEOTIDE SEQUENCE [LARGE SCALE GENOMIC DNA]</scope>
    <source>
        <strain evidence="2 3">SN-593</strain>
    </source>
</reference>
<keyword evidence="3" id="KW-1185">Reference proteome</keyword>
<reference evidence="2 3" key="1">
    <citation type="journal article" date="2010" name="J. Bacteriol.">
        <title>Biochemical characterization of a novel indole prenyltransferase from Streptomyces sp. SN-593.</title>
        <authorList>
            <person name="Takahashi S."/>
            <person name="Takagi H."/>
            <person name="Toyoda A."/>
            <person name="Uramoto M."/>
            <person name="Nogawa T."/>
            <person name="Ueki M."/>
            <person name="Sakaki Y."/>
            <person name="Osada H."/>
        </authorList>
    </citation>
    <scope>NUCLEOTIDE SEQUENCE [LARGE SCALE GENOMIC DNA]</scope>
    <source>
        <strain evidence="2 3">SN-593</strain>
    </source>
</reference>
<dbReference type="KEGG" id="arev:RVR_1521"/>
<evidence type="ECO:0000313" key="2">
    <source>
        <dbReference type="EMBL" id="BBA96290.1"/>
    </source>
</evidence>
<organism evidence="2 3">
    <name type="scientific">Actinacidiphila reveromycinica</name>
    <dbReference type="NCBI Taxonomy" id="659352"/>
    <lineage>
        <taxon>Bacteria</taxon>
        <taxon>Bacillati</taxon>
        <taxon>Actinomycetota</taxon>
        <taxon>Actinomycetes</taxon>
        <taxon>Kitasatosporales</taxon>
        <taxon>Streptomycetaceae</taxon>
        <taxon>Actinacidiphila</taxon>
    </lineage>
</organism>
<feature type="region of interest" description="Disordered" evidence="1">
    <location>
        <begin position="137"/>
        <end position="171"/>
    </location>
</feature>
<sequence>MEAELTALAASGATTLVQLMVQDTWGHLRGRLAAFFARGGGDGGAVGGQLDAARAELVAARQAGDAGTAADVEEEWRARLRRVLRADPDAATELRTLLAELGATPARGGTISVVHSMISGGTQGAVIQGRDINGAVTLGAWPPAEQPPRPDPAPDPGSGAGPGSPPDDTPD</sequence>
<feature type="compositionally biased region" description="Pro residues" evidence="1">
    <location>
        <begin position="144"/>
        <end position="155"/>
    </location>
</feature>
<name>A0A7U3VM66_9ACTN</name>
<protein>
    <submittedName>
        <fullName evidence="2">Uncharacterized protein</fullName>
    </submittedName>
</protein>
<gene>
    <name evidence="2" type="ORF">RVR_1521</name>
</gene>
<accession>A0A7U3VM66</accession>
<proteinExistence type="predicted"/>
<dbReference type="RefSeq" id="WP_202232746.1">
    <property type="nucleotide sequence ID" value="NZ_AP018365.1"/>
</dbReference>
<reference evidence="2 3" key="2">
    <citation type="journal article" date="2011" name="J. Antibiot.">
        <title>Furaquinocins I and J: novel polyketide isoprenoid hybrid compounds from Streptomyces reveromyceticus SN-593.</title>
        <authorList>
            <person name="Panthee S."/>
            <person name="Takahashi S."/>
            <person name="Takagi H."/>
            <person name="Nogawa T."/>
            <person name="Oowada E."/>
            <person name="Uramoto M."/>
            <person name="Osada H."/>
        </authorList>
    </citation>
    <scope>NUCLEOTIDE SEQUENCE [LARGE SCALE GENOMIC DNA]</scope>
    <source>
        <strain evidence="2 3">SN-593</strain>
    </source>
</reference>
<evidence type="ECO:0000256" key="1">
    <source>
        <dbReference type="SAM" id="MobiDB-lite"/>
    </source>
</evidence>
<dbReference type="AlphaFoldDB" id="A0A7U3VM66"/>
<evidence type="ECO:0000313" key="3">
    <source>
        <dbReference type="Proteomes" id="UP000595703"/>
    </source>
</evidence>
<dbReference type="EMBL" id="AP018365">
    <property type="protein sequence ID" value="BBA96290.1"/>
    <property type="molecule type" value="Genomic_DNA"/>
</dbReference>
<dbReference type="Proteomes" id="UP000595703">
    <property type="component" value="Chromosome"/>
</dbReference>
<reference evidence="2 3" key="3">
    <citation type="journal article" date="2011" name="Nat. Chem. Biol.">
        <title>Reveromycin A biosynthesis uses RevG and RevJ for stereospecific spiroacetal formation.</title>
        <authorList>
            <person name="Takahashi S."/>
            <person name="Toyoda A."/>
            <person name="Sekiyama Y."/>
            <person name="Takagi H."/>
            <person name="Nogawa T."/>
            <person name="Uramoto M."/>
            <person name="Suzuki R."/>
            <person name="Koshino H."/>
            <person name="Kumano T."/>
            <person name="Panthee S."/>
            <person name="Dairi T."/>
            <person name="Ishikawa J."/>
            <person name="Ikeda H."/>
            <person name="Sakaki Y."/>
            <person name="Osada H."/>
        </authorList>
    </citation>
    <scope>NUCLEOTIDE SEQUENCE [LARGE SCALE GENOMIC DNA]</scope>
    <source>
        <strain evidence="2 3">SN-593</strain>
    </source>
</reference>